<keyword evidence="1" id="KW-0479">Metal-binding</keyword>
<dbReference type="PATRIC" id="fig|754477.3.peg.2544"/>
<dbReference type="InterPro" id="IPR051332">
    <property type="entry name" value="Fosfomycin_Res_Enzymes"/>
</dbReference>
<dbReference type="SUPFAM" id="SSF54593">
    <property type="entry name" value="Glyoxalase/Bleomycin resistance protein/Dihydroxybiphenyl dioxygenase"/>
    <property type="match status" value="1"/>
</dbReference>
<gene>
    <name evidence="3" type="ordered locus">Q7C_2589</name>
</gene>
<dbReference type="KEGG" id="mec:Q7C_2589"/>
<dbReference type="Proteomes" id="UP000009145">
    <property type="component" value="Chromosome"/>
</dbReference>
<reference evidence="3 4" key="1">
    <citation type="journal article" date="2012" name="J. Bacteriol.">
        <title>Complete genome sequences of Methylophaga sp. strain JAM1 and Methylophaga sp. strain JAM7.</title>
        <authorList>
            <person name="Villeneuve C."/>
            <person name="Martineau C."/>
            <person name="Mauffrey F."/>
            <person name="Villemur R."/>
        </authorList>
    </citation>
    <scope>NUCLEOTIDE SEQUENCE [LARGE SCALE GENOMIC DNA]</scope>
    <source>
        <strain evidence="3 4">JAM7</strain>
    </source>
</reference>
<dbReference type="InterPro" id="IPR037523">
    <property type="entry name" value="VOC_core"/>
</dbReference>
<proteinExistence type="predicted"/>
<dbReference type="EMBL" id="CP003380">
    <property type="protein sequence ID" value="AFJ03710.1"/>
    <property type="molecule type" value="Genomic_DNA"/>
</dbReference>
<dbReference type="GO" id="GO:0051213">
    <property type="term" value="F:dioxygenase activity"/>
    <property type="evidence" value="ECO:0007669"/>
    <property type="project" value="UniProtKB-KW"/>
</dbReference>
<protein>
    <submittedName>
        <fullName evidence="3">Glyoxalase/bleomycin resistance protein/dioxygenase</fullName>
    </submittedName>
</protein>
<accession>I1YLB7</accession>
<keyword evidence="3" id="KW-0223">Dioxygenase</keyword>
<sequence length="141" mass="15838">MPAKGIHHIGLTVNNWAVSAPFYKTLAAALGASPFIENEGAPHRRENGNVIIFAGPDFMFSVWEAFEENKSNQFKDYNVGLHHFAFNAVSREAVNELYEQMKAIGAEIVDAPQEYDYVPGYYAVFFRDPDGLRIEYAYVPG</sequence>
<keyword evidence="4" id="KW-1185">Reference proteome</keyword>
<dbReference type="PROSITE" id="PS51819">
    <property type="entry name" value="VOC"/>
    <property type="match status" value="1"/>
</dbReference>
<dbReference type="OrthoDB" id="9800438at2"/>
<dbReference type="InterPro" id="IPR029068">
    <property type="entry name" value="Glyas_Bleomycin-R_OHBP_Dase"/>
</dbReference>
<dbReference type="PANTHER" id="PTHR36113:SF6">
    <property type="entry name" value="FOSFOMYCIN RESISTANCE PROTEIN FOSX"/>
    <property type="match status" value="1"/>
</dbReference>
<dbReference type="GO" id="GO:0046872">
    <property type="term" value="F:metal ion binding"/>
    <property type="evidence" value="ECO:0007669"/>
    <property type="project" value="UniProtKB-KW"/>
</dbReference>
<name>I1YLB7_METFJ</name>
<feature type="domain" description="VOC" evidence="2">
    <location>
        <begin position="5"/>
        <end position="139"/>
    </location>
</feature>
<evidence type="ECO:0000313" key="4">
    <source>
        <dbReference type="Proteomes" id="UP000009145"/>
    </source>
</evidence>
<dbReference type="eggNOG" id="COG0346">
    <property type="taxonomic scope" value="Bacteria"/>
</dbReference>
<organism evidence="3 4">
    <name type="scientific">Methylophaga frappieri (strain ATCC BAA-2434 / DSM 25690 / JAM7)</name>
    <dbReference type="NCBI Taxonomy" id="754477"/>
    <lineage>
        <taxon>Bacteria</taxon>
        <taxon>Pseudomonadati</taxon>
        <taxon>Pseudomonadota</taxon>
        <taxon>Gammaproteobacteria</taxon>
        <taxon>Thiotrichales</taxon>
        <taxon>Piscirickettsiaceae</taxon>
        <taxon>Methylophaga</taxon>
    </lineage>
</organism>
<dbReference type="Gene3D" id="3.10.180.10">
    <property type="entry name" value="2,3-Dihydroxybiphenyl 1,2-Dioxygenase, domain 1"/>
    <property type="match status" value="1"/>
</dbReference>
<dbReference type="PANTHER" id="PTHR36113">
    <property type="entry name" value="LYASE, PUTATIVE-RELATED-RELATED"/>
    <property type="match status" value="1"/>
</dbReference>
<evidence type="ECO:0000313" key="3">
    <source>
        <dbReference type="EMBL" id="AFJ03710.1"/>
    </source>
</evidence>
<dbReference type="Pfam" id="PF00903">
    <property type="entry name" value="Glyoxalase"/>
    <property type="match status" value="1"/>
</dbReference>
<evidence type="ECO:0000259" key="2">
    <source>
        <dbReference type="PROSITE" id="PS51819"/>
    </source>
</evidence>
<dbReference type="HOGENOM" id="CLU_046006_9_0_6"/>
<evidence type="ECO:0000256" key="1">
    <source>
        <dbReference type="ARBA" id="ARBA00022723"/>
    </source>
</evidence>
<dbReference type="AlphaFoldDB" id="I1YLB7"/>
<dbReference type="RefSeq" id="WP_014705128.1">
    <property type="nucleotide sequence ID" value="NC_017856.1"/>
</dbReference>
<dbReference type="InterPro" id="IPR004360">
    <property type="entry name" value="Glyas_Fos-R_dOase_dom"/>
</dbReference>
<dbReference type="STRING" id="754477.Q7C_2589"/>
<keyword evidence="3" id="KW-0560">Oxidoreductase</keyword>